<evidence type="ECO:0000313" key="1">
    <source>
        <dbReference type="EMBL" id="MVO16863.1"/>
    </source>
</evidence>
<dbReference type="AlphaFoldDB" id="A0A6L6WG95"/>
<evidence type="ECO:0000313" key="2">
    <source>
        <dbReference type="Proteomes" id="UP000478892"/>
    </source>
</evidence>
<gene>
    <name evidence="1" type="ORF">GO984_13675</name>
</gene>
<comment type="caution">
    <text evidence="1">The sequence shown here is derived from an EMBL/GenBank/DDBJ whole genome shotgun (WGS) entry which is preliminary data.</text>
</comment>
<dbReference type="RefSeq" id="WP_157023088.1">
    <property type="nucleotide sequence ID" value="NZ_WQLV01000008.1"/>
</dbReference>
<protein>
    <submittedName>
        <fullName evidence="1">Uncharacterized protein</fullName>
    </submittedName>
</protein>
<dbReference type="EMBL" id="WQLV01000008">
    <property type="protein sequence ID" value="MVO16863.1"/>
    <property type="molecule type" value="Genomic_DNA"/>
</dbReference>
<name>A0A6L6WG95_9RHOB</name>
<dbReference type="Proteomes" id="UP000478892">
    <property type="component" value="Unassembled WGS sequence"/>
</dbReference>
<organism evidence="1 2">
    <name type="scientific">Parasedimentitalea huanghaiensis</name>
    <dbReference type="NCBI Taxonomy" id="2682100"/>
    <lineage>
        <taxon>Bacteria</taxon>
        <taxon>Pseudomonadati</taxon>
        <taxon>Pseudomonadota</taxon>
        <taxon>Alphaproteobacteria</taxon>
        <taxon>Rhodobacterales</taxon>
        <taxon>Paracoccaceae</taxon>
        <taxon>Parasedimentitalea</taxon>
    </lineage>
</organism>
<keyword evidence="2" id="KW-1185">Reference proteome</keyword>
<accession>A0A6L6WG95</accession>
<proteinExistence type="predicted"/>
<sequence>MLGLGLGFNTLRPAIRSTSQVMADFIAGSYIGGTGPGILGLFDFSAAGSRNYINALGHLVTAAPGEPRSGHHEWLNGMWTPVGLLLEPSGTNKIAQAVANLTDWLVSGATFVAAADNFLGRFAGVVVTSGGETWHRARPSAEMAVVAGQTYSVTAFVKEGTSGRCRIAIRHEGLAAETHIRGEFGALETPTENAGTANVVHELAVPGGHMIYATYTALADGPVNVGIGPDSNVAGENITAYFLQFEEGHVPTSPILSAGAATSRAKDVLFISAETLSRHGGLDVIQNLTVHMAGQMSYPNLGEFSVLEFWNIYKDSGNRLGAKVDSVNGSGDLVVVHGVDGVMTYSGDASTWTPDMGVPFDIAASYSDTDMSVAEHGGFSTSKAVSGFPDLGGAAFVVAPDYPMTLSKLELRFGASGIDLAREMVA</sequence>
<reference evidence="1 2" key="1">
    <citation type="submission" date="2019-12" db="EMBL/GenBank/DDBJ databases">
        <authorList>
            <person name="Zhang Y.-J."/>
        </authorList>
    </citation>
    <scope>NUCLEOTIDE SEQUENCE [LARGE SCALE GENOMIC DNA]</scope>
    <source>
        <strain evidence="1 2">CY05</strain>
    </source>
</reference>